<accession>A0ABT5YJY4</accession>
<dbReference type="Proteomes" id="UP001215503">
    <property type="component" value="Unassembled WGS sequence"/>
</dbReference>
<protein>
    <recommendedName>
        <fullName evidence="3">Fe-S assembly protein IscX</fullName>
    </recommendedName>
</protein>
<sequence length="74" mass="8175">MLTREAIHRVLGPVDDEFAAELVATGAQEGELQEAWAWVSSDEALLKEQHPFPAGNVATLVEILQSWQETDEEA</sequence>
<dbReference type="RefSeq" id="WP_275820500.1">
    <property type="nucleotide sequence ID" value="NZ_JARHUD010000002.1"/>
</dbReference>
<gene>
    <name evidence="1" type="ORF">P2G67_04620</name>
</gene>
<evidence type="ECO:0008006" key="3">
    <source>
        <dbReference type="Google" id="ProtNLM"/>
    </source>
</evidence>
<proteinExistence type="predicted"/>
<name>A0ABT5YJY4_9PROT</name>
<evidence type="ECO:0000313" key="1">
    <source>
        <dbReference type="EMBL" id="MDF2095255.1"/>
    </source>
</evidence>
<evidence type="ECO:0000313" key="2">
    <source>
        <dbReference type="Proteomes" id="UP001215503"/>
    </source>
</evidence>
<reference evidence="1 2" key="1">
    <citation type="submission" date="2023-03" db="EMBL/GenBank/DDBJ databases">
        <title>Fodinicurvata sp. CAU 1616 isolated from sea sendiment.</title>
        <authorList>
            <person name="Kim W."/>
        </authorList>
    </citation>
    <scope>NUCLEOTIDE SEQUENCE [LARGE SCALE GENOMIC DNA]</scope>
    <source>
        <strain evidence="1 2">CAU 1616</strain>
    </source>
</reference>
<keyword evidence="2" id="KW-1185">Reference proteome</keyword>
<dbReference type="EMBL" id="JARHUD010000002">
    <property type="protein sequence ID" value="MDF2095255.1"/>
    <property type="molecule type" value="Genomic_DNA"/>
</dbReference>
<organism evidence="1 2">
    <name type="scientific">Aquibaculum arenosum</name>
    <dbReference type="NCBI Taxonomy" id="3032591"/>
    <lineage>
        <taxon>Bacteria</taxon>
        <taxon>Pseudomonadati</taxon>
        <taxon>Pseudomonadota</taxon>
        <taxon>Alphaproteobacteria</taxon>
        <taxon>Rhodospirillales</taxon>
        <taxon>Rhodovibrionaceae</taxon>
        <taxon>Aquibaculum</taxon>
    </lineage>
</organism>
<comment type="caution">
    <text evidence="1">The sequence shown here is derived from an EMBL/GenBank/DDBJ whole genome shotgun (WGS) entry which is preliminary data.</text>
</comment>